<dbReference type="InterPro" id="IPR007615">
    <property type="entry name" value="Adenovirus_E4_30/34"/>
</dbReference>
<dbReference type="GeneID" id="80533591"/>
<proteinExistence type="inferred from homology"/>
<evidence type="ECO:0000256" key="3">
    <source>
        <dbReference type="ARBA" id="ARBA00006872"/>
    </source>
</evidence>
<reference evidence="9 10" key="1">
    <citation type="submission" date="2019-04" db="EMBL/GenBank/DDBJ databases">
        <title>Characterization of the first genome of Porcine mastadenovirus B (HNU1 strain) and implications on its lymphotropy and special origin.</title>
        <authorList>
            <person name="Liu S.-J."/>
            <person name="Wang Q."/>
            <person name="Li T.-T."/>
            <person name="Zhang S.-H."/>
            <person name="Li J.-Y."/>
            <person name="Wu L.-J."/>
            <person name="Qiu Y."/>
            <person name="Ge X.-Y."/>
        </authorList>
    </citation>
    <scope>NUCLEOTIDE SEQUENCE [LARGE SCALE GENOMIC DNA]</scope>
    <source>
        <strain evidence="9">HNU1</strain>
    </source>
</reference>
<comment type="function">
    <text evidence="7">Plays a major role to prevent cellular inhibition of viral genome replication by nuclear bodies. Assembles an SCF-like E3 ubiquitin ligase complex based on the cellular proteins ELOB, ELOC, CUL5 and RBX1, in cooperation with viral E1B-55K. This viral RING-type ligase ubiquitinates cellular substrates prior to proteasomal degradation: p53/TP53, LIG4, MRE11-RAD50-NBS1 (MRN) complex, ITGA3, DAXX and BLM.</text>
</comment>
<dbReference type="Proteomes" id="UP000386070">
    <property type="component" value="Segment"/>
</dbReference>
<evidence type="ECO:0000313" key="9">
    <source>
        <dbReference type="EMBL" id="QFX65731.1"/>
    </source>
</evidence>
<keyword evidence="4" id="KW-0244">Early protein</keyword>
<accession>A0A5P9VIU8</accession>
<name>A0A5P9VIU8_9ADEN</name>
<dbReference type="Pfam" id="PF04528">
    <property type="entry name" value="Adeno_E4_34"/>
    <property type="match status" value="1"/>
</dbReference>
<comment type="similarity">
    <text evidence="3">Belongs to the adenoviridae E4 30 to 34 kDa protein family.</text>
</comment>
<dbReference type="EMBL" id="MK774519">
    <property type="protein sequence ID" value="QFX65731.1"/>
    <property type="molecule type" value="Genomic_DNA"/>
</dbReference>
<keyword evidence="10" id="KW-1185">Reference proteome</keyword>
<keyword evidence="6" id="KW-1035">Host cytoplasm</keyword>
<evidence type="ECO:0000256" key="2">
    <source>
        <dbReference type="ARBA" id="ARBA00004192"/>
    </source>
</evidence>
<evidence type="ECO:0000256" key="1">
    <source>
        <dbReference type="ARBA" id="ARBA00004147"/>
    </source>
</evidence>
<dbReference type="RefSeq" id="YP_010796160.1">
    <property type="nucleotide sequence ID" value="NC_075965.1"/>
</dbReference>
<evidence type="ECO:0000256" key="7">
    <source>
        <dbReference type="ARBA" id="ARBA00044723"/>
    </source>
</evidence>
<sequence>MTSVEPCDSKHLVGAVSTTPSAACFTAYLDLPVPWDLVASGSTLQCLRRLGWVCPGALELTSVSGDYLYGRESLSIHCHCDSPDSLQCRARGVVVQTLATSVIQGCFFNRSFIWYAEEVCVDLPKAISCRGSYMVAGLHFVVFCCRQGDDFWLLKQQLSGPSVKFLCTATNYYFIRLCTGCMSLHERDVRQCAVQSRLLLQEAFRLLRVGGPRPRVFYPAFRDGARRRRLRRLMVYGTPVSWRKFTSGL</sequence>
<comment type="subcellular location">
    <subcellularLocation>
        <location evidence="2">Host cytoplasm</location>
    </subcellularLocation>
    <subcellularLocation>
        <location evidence="1">Host nucleus</location>
    </subcellularLocation>
</comment>
<evidence type="ECO:0000256" key="4">
    <source>
        <dbReference type="ARBA" id="ARBA00022518"/>
    </source>
</evidence>
<dbReference type="GO" id="GO:0042025">
    <property type="term" value="C:host cell nucleus"/>
    <property type="evidence" value="ECO:0007669"/>
    <property type="project" value="UniProtKB-SubCell"/>
</dbReference>
<evidence type="ECO:0000313" key="10">
    <source>
        <dbReference type="Proteomes" id="UP000386070"/>
    </source>
</evidence>
<evidence type="ECO:0000256" key="5">
    <source>
        <dbReference type="ARBA" id="ARBA00022562"/>
    </source>
</evidence>
<evidence type="ECO:0000256" key="8">
    <source>
        <dbReference type="ARBA" id="ARBA00044760"/>
    </source>
</evidence>
<dbReference type="KEGG" id="vg:80533591"/>
<protein>
    <submittedName>
        <fullName evidence="9">E4 34 kDa</fullName>
    </submittedName>
</protein>
<comment type="subunit">
    <text evidence="8">Interacts with E1B-55k.</text>
</comment>
<dbReference type="GO" id="GO:0030430">
    <property type="term" value="C:host cell cytoplasm"/>
    <property type="evidence" value="ECO:0007669"/>
    <property type="project" value="UniProtKB-SubCell"/>
</dbReference>
<keyword evidence="5" id="KW-1048">Host nucleus</keyword>
<organism evidence="9 10">
    <name type="scientific">Mastadenovirus porcusquartum</name>
    <dbReference type="NCBI Taxonomy" id="3241439"/>
    <lineage>
        <taxon>Viruses</taxon>
        <taxon>Varidnaviria</taxon>
        <taxon>Bamfordvirae</taxon>
        <taxon>Preplasmiviricota</taxon>
        <taxon>Polisuviricotina</taxon>
        <taxon>Pharingeaviricetes</taxon>
        <taxon>Rowavirales</taxon>
        <taxon>Adenoviridae</taxon>
        <taxon>Mastadenovirus</taxon>
    </lineage>
</organism>
<evidence type="ECO:0000256" key="6">
    <source>
        <dbReference type="ARBA" id="ARBA00023200"/>
    </source>
</evidence>